<comment type="caution">
    <text evidence="1">The sequence shown here is derived from an EMBL/GenBank/DDBJ whole genome shotgun (WGS) entry which is preliminary data.</text>
</comment>
<gene>
    <name evidence="1" type="ORF">COT91_02530</name>
</gene>
<evidence type="ECO:0000313" key="1">
    <source>
        <dbReference type="EMBL" id="PIR97226.1"/>
    </source>
</evidence>
<protein>
    <submittedName>
        <fullName evidence="1">Uncharacterized protein</fullName>
    </submittedName>
</protein>
<name>A0A2H0VDR5_9BACT</name>
<evidence type="ECO:0000313" key="2">
    <source>
        <dbReference type="Proteomes" id="UP000230557"/>
    </source>
</evidence>
<proteinExistence type="predicted"/>
<reference evidence="2" key="1">
    <citation type="submission" date="2017-09" db="EMBL/GenBank/DDBJ databases">
        <title>Depth-based differentiation of microbial function through sediment-hosted aquifers and enrichment of novel symbionts in the deep terrestrial subsurface.</title>
        <authorList>
            <person name="Probst A.J."/>
            <person name="Ladd B."/>
            <person name="Jarett J.K."/>
            <person name="Geller-Mcgrath D.E."/>
            <person name="Sieber C.M.K."/>
            <person name="Emerson J.B."/>
            <person name="Anantharaman K."/>
            <person name="Thomas B.C."/>
            <person name="Malmstrom R."/>
            <person name="Stieglmeier M."/>
            <person name="Klingl A."/>
            <person name="Woyke T."/>
            <person name="Ryan C.M."/>
            <person name="Banfield J.F."/>
        </authorList>
    </citation>
    <scope>NUCLEOTIDE SEQUENCE [LARGE SCALE GENOMIC DNA]</scope>
</reference>
<accession>A0A2H0VDR5</accession>
<dbReference type="Proteomes" id="UP000230557">
    <property type="component" value="Unassembled WGS sequence"/>
</dbReference>
<dbReference type="AlphaFoldDB" id="A0A2H0VDR5"/>
<organism evidence="1 2">
    <name type="scientific">Candidatus Doudnabacteria bacterium CG10_big_fil_rev_8_21_14_0_10_41_10</name>
    <dbReference type="NCBI Taxonomy" id="1974551"/>
    <lineage>
        <taxon>Bacteria</taxon>
        <taxon>Candidatus Doudnaibacteriota</taxon>
    </lineage>
</organism>
<sequence>MGDKIKISDGPDILGLSESLHENVAPEKVRRCVFFMMSWEKTTKKKKLGVCTKTIAVKVSALKQGTDRGRPVLE</sequence>
<dbReference type="EMBL" id="PFAJ01000035">
    <property type="protein sequence ID" value="PIR97226.1"/>
    <property type="molecule type" value="Genomic_DNA"/>
</dbReference>